<organism evidence="2 3">
    <name type="scientific">Roseomonas indoligenes</name>
    <dbReference type="NCBI Taxonomy" id="2820811"/>
    <lineage>
        <taxon>Bacteria</taxon>
        <taxon>Pseudomonadati</taxon>
        <taxon>Pseudomonadota</taxon>
        <taxon>Alphaproteobacteria</taxon>
        <taxon>Acetobacterales</taxon>
        <taxon>Roseomonadaceae</taxon>
        <taxon>Roseomonas</taxon>
    </lineage>
</organism>
<dbReference type="EMBL" id="JAGIZA010000001">
    <property type="protein sequence ID" value="MBP0491334.1"/>
    <property type="molecule type" value="Genomic_DNA"/>
</dbReference>
<sequence>MRRALALLPMLALTACATRPTLDERLATFVGRSELELVSALGVPTRHYETGGEKFLQYDEQRTVALPGGFAGGPFIGSVGRGFYGGGFYGGGFVGTTYAPVQCDVTFALREGRVSGYSFRGQGCA</sequence>
<accession>A0A940MV61</accession>
<feature type="chain" id="PRO_5037382431" description="Lipoprotein" evidence="1">
    <location>
        <begin position="18"/>
        <end position="125"/>
    </location>
</feature>
<gene>
    <name evidence="2" type="ORF">J5Y10_00930</name>
</gene>
<feature type="signal peptide" evidence="1">
    <location>
        <begin position="1"/>
        <end position="17"/>
    </location>
</feature>
<protein>
    <recommendedName>
        <fullName evidence="4">Lipoprotein</fullName>
    </recommendedName>
</protein>
<evidence type="ECO:0000256" key="1">
    <source>
        <dbReference type="SAM" id="SignalP"/>
    </source>
</evidence>
<keyword evidence="3" id="KW-1185">Reference proteome</keyword>
<evidence type="ECO:0000313" key="3">
    <source>
        <dbReference type="Proteomes" id="UP000677537"/>
    </source>
</evidence>
<dbReference type="AlphaFoldDB" id="A0A940MV61"/>
<keyword evidence="1" id="KW-0732">Signal</keyword>
<dbReference type="RefSeq" id="WP_209369803.1">
    <property type="nucleotide sequence ID" value="NZ_JAGIZA010000001.1"/>
</dbReference>
<reference evidence="2" key="1">
    <citation type="submission" date="2021-03" db="EMBL/GenBank/DDBJ databases">
        <authorList>
            <person name="So Y."/>
        </authorList>
    </citation>
    <scope>NUCLEOTIDE SEQUENCE</scope>
    <source>
        <strain evidence="2">SG15</strain>
    </source>
</reference>
<comment type="caution">
    <text evidence="2">The sequence shown here is derived from an EMBL/GenBank/DDBJ whole genome shotgun (WGS) entry which is preliminary data.</text>
</comment>
<dbReference type="Proteomes" id="UP000677537">
    <property type="component" value="Unassembled WGS sequence"/>
</dbReference>
<evidence type="ECO:0008006" key="4">
    <source>
        <dbReference type="Google" id="ProtNLM"/>
    </source>
</evidence>
<evidence type="ECO:0000313" key="2">
    <source>
        <dbReference type="EMBL" id="MBP0491334.1"/>
    </source>
</evidence>
<proteinExistence type="predicted"/>
<dbReference type="PROSITE" id="PS51257">
    <property type="entry name" value="PROKAR_LIPOPROTEIN"/>
    <property type="match status" value="1"/>
</dbReference>
<name>A0A940MV61_9PROT</name>